<dbReference type="NCBIfam" id="TIGR00636">
    <property type="entry name" value="PduO_Nterm"/>
    <property type="match status" value="1"/>
</dbReference>
<dbReference type="EMBL" id="JADKGY010000001">
    <property type="protein sequence ID" value="MBK9981155.1"/>
    <property type="molecule type" value="Genomic_DNA"/>
</dbReference>
<comment type="catalytic activity">
    <reaction evidence="6">
        <text>2 cob(II)yrinate a,c diamide + reduced [electron-transfer flavoprotein] + 2 ATP = 2 adenosylcob(III)yrinate a,c-diamide + 2 triphosphate + oxidized [electron-transfer flavoprotein] + 3 H(+)</text>
        <dbReference type="Rhea" id="RHEA:11528"/>
        <dbReference type="Rhea" id="RHEA-COMP:10685"/>
        <dbReference type="Rhea" id="RHEA-COMP:10686"/>
        <dbReference type="ChEBI" id="CHEBI:15378"/>
        <dbReference type="ChEBI" id="CHEBI:18036"/>
        <dbReference type="ChEBI" id="CHEBI:30616"/>
        <dbReference type="ChEBI" id="CHEBI:57692"/>
        <dbReference type="ChEBI" id="CHEBI:58307"/>
        <dbReference type="ChEBI" id="CHEBI:58503"/>
        <dbReference type="ChEBI" id="CHEBI:58537"/>
        <dbReference type="EC" id="2.5.1.17"/>
    </reaction>
</comment>
<evidence type="ECO:0000256" key="1">
    <source>
        <dbReference type="ARBA" id="ARBA00007487"/>
    </source>
</evidence>
<dbReference type="InterPro" id="IPR036451">
    <property type="entry name" value="CblAdoTrfase-like_sf"/>
</dbReference>
<dbReference type="Proteomes" id="UP000808337">
    <property type="component" value="Unassembled WGS sequence"/>
</dbReference>
<name>A0A9D7SSW2_9BACT</name>
<evidence type="ECO:0000313" key="8">
    <source>
        <dbReference type="EMBL" id="MBK9981155.1"/>
    </source>
</evidence>
<comment type="pathway">
    <text evidence="6">Cofactor biosynthesis; adenosylcobalamin biosynthesis; adenosylcobalamin from cob(II)yrinate a,c-diamide: step 2/7.</text>
</comment>
<evidence type="ECO:0000256" key="2">
    <source>
        <dbReference type="ARBA" id="ARBA00011233"/>
    </source>
</evidence>
<evidence type="ECO:0000313" key="9">
    <source>
        <dbReference type="Proteomes" id="UP000808337"/>
    </source>
</evidence>
<dbReference type="SUPFAM" id="SSF89028">
    <property type="entry name" value="Cobalamin adenosyltransferase-like"/>
    <property type="match status" value="1"/>
</dbReference>
<evidence type="ECO:0000259" key="7">
    <source>
        <dbReference type="Pfam" id="PF01923"/>
    </source>
</evidence>
<evidence type="ECO:0000256" key="4">
    <source>
        <dbReference type="ARBA" id="ARBA00022741"/>
    </source>
</evidence>
<gene>
    <name evidence="8" type="ORF">IPP15_01795</name>
</gene>
<comment type="subunit">
    <text evidence="2">Homotrimer.</text>
</comment>
<comment type="similarity">
    <text evidence="1 6">Belongs to the Cob(I)alamin adenosyltransferase family.</text>
</comment>
<dbReference type="PANTHER" id="PTHR12213:SF0">
    <property type="entry name" value="CORRINOID ADENOSYLTRANSFERASE MMAB"/>
    <property type="match status" value="1"/>
</dbReference>
<sequence length="183" mass="20504">MATKIYTRTGDDGSTGLFGGTRLPKHHIRIEAYGTVDELNSVIGWLMSFVADAFTSEFLQMIQSRLFTIGSNLASDPEKEMITPDLVDEDIKSLEESIDTMQGVLPVLKHFILPGGSSSVSAAHLARTICRRAERRCVALAFESEVDPKIILYLNRLSDYFFVLARWLGHAEGVEEIKWIPRK</sequence>
<evidence type="ECO:0000256" key="5">
    <source>
        <dbReference type="ARBA" id="ARBA00022840"/>
    </source>
</evidence>
<evidence type="ECO:0000256" key="6">
    <source>
        <dbReference type="RuleBase" id="RU366026"/>
    </source>
</evidence>
<proteinExistence type="inferred from homology"/>
<dbReference type="GO" id="GO:0009236">
    <property type="term" value="P:cobalamin biosynthetic process"/>
    <property type="evidence" value="ECO:0007669"/>
    <property type="project" value="UniProtKB-UniRule"/>
</dbReference>
<reference evidence="8 9" key="1">
    <citation type="submission" date="2020-10" db="EMBL/GenBank/DDBJ databases">
        <title>Connecting structure to function with the recovery of over 1000 high-quality activated sludge metagenome-assembled genomes encoding full-length rRNA genes using long-read sequencing.</title>
        <authorList>
            <person name="Singleton C.M."/>
            <person name="Petriglieri F."/>
            <person name="Kristensen J.M."/>
            <person name="Kirkegaard R.H."/>
            <person name="Michaelsen T.Y."/>
            <person name="Andersen M.H."/>
            <person name="Karst S.M."/>
            <person name="Dueholm M.S."/>
            <person name="Nielsen P.H."/>
            <person name="Albertsen M."/>
        </authorList>
    </citation>
    <scope>NUCLEOTIDE SEQUENCE [LARGE SCALE GENOMIC DNA]</scope>
    <source>
        <strain evidence="8">Ribe_18-Q3-R11-54_MAXAC.273</strain>
    </source>
</reference>
<accession>A0A9D7SSW2</accession>
<keyword evidence="3 6" id="KW-0808">Transferase</keyword>
<dbReference type="GO" id="GO:0005524">
    <property type="term" value="F:ATP binding"/>
    <property type="evidence" value="ECO:0007669"/>
    <property type="project" value="UniProtKB-UniRule"/>
</dbReference>
<evidence type="ECO:0000256" key="3">
    <source>
        <dbReference type="ARBA" id="ARBA00022679"/>
    </source>
</evidence>
<protein>
    <recommendedName>
        <fullName evidence="6">Corrinoid adenosyltransferase</fullName>
        <ecNumber evidence="6">2.5.1.17</ecNumber>
    </recommendedName>
    <alternativeName>
        <fullName evidence="6">Cob(II)alamin adenosyltransferase</fullName>
    </alternativeName>
    <alternativeName>
        <fullName evidence="6">Cob(II)yrinic acid a,c-diamide adenosyltransferase</fullName>
    </alternativeName>
    <alternativeName>
        <fullName evidence="6">Cobinamide/cobalamin adenosyltransferase</fullName>
    </alternativeName>
</protein>
<dbReference type="InterPro" id="IPR029499">
    <property type="entry name" value="PduO-typ"/>
</dbReference>
<organism evidence="8 9">
    <name type="scientific">Candidatus Opimibacter skivensis</name>
    <dbReference type="NCBI Taxonomy" id="2982028"/>
    <lineage>
        <taxon>Bacteria</taxon>
        <taxon>Pseudomonadati</taxon>
        <taxon>Bacteroidota</taxon>
        <taxon>Saprospiria</taxon>
        <taxon>Saprospirales</taxon>
        <taxon>Saprospiraceae</taxon>
        <taxon>Candidatus Opimibacter</taxon>
    </lineage>
</organism>
<keyword evidence="5 6" id="KW-0067">ATP-binding</keyword>
<dbReference type="AlphaFoldDB" id="A0A9D7SSW2"/>
<keyword evidence="6" id="KW-0169">Cobalamin biosynthesis</keyword>
<feature type="domain" description="Cobalamin adenosyltransferase-like" evidence="7">
    <location>
        <begin position="5"/>
        <end position="168"/>
    </location>
</feature>
<comment type="catalytic activity">
    <reaction evidence="6">
        <text>2 cob(II)alamin + reduced [electron-transfer flavoprotein] + 2 ATP = 2 adenosylcob(III)alamin + 2 triphosphate + oxidized [electron-transfer flavoprotein] + 3 H(+)</text>
        <dbReference type="Rhea" id="RHEA:28671"/>
        <dbReference type="Rhea" id="RHEA-COMP:10685"/>
        <dbReference type="Rhea" id="RHEA-COMP:10686"/>
        <dbReference type="ChEBI" id="CHEBI:15378"/>
        <dbReference type="ChEBI" id="CHEBI:16304"/>
        <dbReference type="ChEBI" id="CHEBI:18036"/>
        <dbReference type="ChEBI" id="CHEBI:18408"/>
        <dbReference type="ChEBI" id="CHEBI:30616"/>
        <dbReference type="ChEBI" id="CHEBI:57692"/>
        <dbReference type="ChEBI" id="CHEBI:58307"/>
        <dbReference type="EC" id="2.5.1.17"/>
    </reaction>
</comment>
<dbReference type="Gene3D" id="1.20.1200.10">
    <property type="entry name" value="Cobalamin adenosyltransferase-like"/>
    <property type="match status" value="1"/>
</dbReference>
<dbReference type="GO" id="GO:0008817">
    <property type="term" value="F:corrinoid adenosyltransferase activity"/>
    <property type="evidence" value="ECO:0007669"/>
    <property type="project" value="UniProtKB-UniRule"/>
</dbReference>
<comment type="caution">
    <text evidence="8">The sequence shown here is derived from an EMBL/GenBank/DDBJ whole genome shotgun (WGS) entry which is preliminary data.</text>
</comment>
<dbReference type="Pfam" id="PF01923">
    <property type="entry name" value="Cob_adeno_trans"/>
    <property type="match status" value="1"/>
</dbReference>
<dbReference type="InterPro" id="IPR016030">
    <property type="entry name" value="CblAdoTrfase-like"/>
</dbReference>
<dbReference type="PANTHER" id="PTHR12213">
    <property type="entry name" value="CORRINOID ADENOSYLTRANSFERASE"/>
    <property type="match status" value="1"/>
</dbReference>
<keyword evidence="4 6" id="KW-0547">Nucleotide-binding</keyword>
<dbReference type="EC" id="2.5.1.17" evidence="6"/>
<dbReference type="FunFam" id="1.20.1200.10:FF:000001">
    <property type="entry name" value="Cob(I)yrinic acid a,c-diamide adenosyltransferase"/>
    <property type="match status" value="1"/>
</dbReference>